<dbReference type="EMBL" id="FQUE01000010">
    <property type="protein sequence ID" value="SHF67516.1"/>
    <property type="molecule type" value="Genomic_DNA"/>
</dbReference>
<organism evidence="1 2">
    <name type="scientific">Loktanella atrilutea</name>
    <dbReference type="NCBI Taxonomy" id="366533"/>
    <lineage>
        <taxon>Bacteria</taxon>
        <taxon>Pseudomonadati</taxon>
        <taxon>Pseudomonadota</taxon>
        <taxon>Alphaproteobacteria</taxon>
        <taxon>Rhodobacterales</taxon>
        <taxon>Roseobacteraceae</taxon>
        <taxon>Loktanella</taxon>
    </lineage>
</organism>
<keyword evidence="2" id="KW-1185">Reference proteome</keyword>
<dbReference type="STRING" id="366533.SAMN05444339_11036"/>
<protein>
    <recommendedName>
        <fullName evidence="3">DUF3168 domain-containing protein</fullName>
    </recommendedName>
</protein>
<dbReference type="OrthoDB" id="7630456at2"/>
<evidence type="ECO:0000313" key="1">
    <source>
        <dbReference type="EMBL" id="SHF67516.1"/>
    </source>
</evidence>
<gene>
    <name evidence="1" type="ORF">SAMN05444339_11036</name>
</gene>
<dbReference type="Proteomes" id="UP000183987">
    <property type="component" value="Unassembled WGS sequence"/>
</dbReference>
<proteinExistence type="predicted"/>
<name>A0A1M5DKS4_LOKAT</name>
<dbReference type="InterPro" id="IPR021508">
    <property type="entry name" value="Gp17-like"/>
</dbReference>
<dbReference type="Gene3D" id="3.30.2000.30">
    <property type="match status" value="1"/>
</dbReference>
<reference evidence="2" key="1">
    <citation type="submission" date="2016-11" db="EMBL/GenBank/DDBJ databases">
        <authorList>
            <person name="Varghese N."/>
            <person name="Submissions S."/>
        </authorList>
    </citation>
    <scope>NUCLEOTIDE SEQUENCE [LARGE SCALE GENOMIC DNA]</scope>
    <source>
        <strain evidence="2">DSM 29326</strain>
    </source>
</reference>
<accession>A0A1M5DKS4</accession>
<dbReference type="Pfam" id="PF11367">
    <property type="entry name" value="Tail_completion_gp17"/>
    <property type="match status" value="1"/>
</dbReference>
<dbReference type="RefSeq" id="WP_072858357.1">
    <property type="nucleotide sequence ID" value="NZ_FQUE01000010.1"/>
</dbReference>
<evidence type="ECO:0000313" key="2">
    <source>
        <dbReference type="Proteomes" id="UP000183987"/>
    </source>
</evidence>
<sequence>MDKGPALALQVAVIAALRADLSISELVADRIYDEPPEGAKFPYVRLGAIEPFPQRTSSTDGVRLMFGIEAHSRPIAGRVEATRINEAVIALLGGRTQALSLEGHRMVSLEWMTQTTGRETDGKSYLGITAFQALIEPSGS</sequence>
<evidence type="ECO:0008006" key="3">
    <source>
        <dbReference type="Google" id="ProtNLM"/>
    </source>
</evidence>
<dbReference type="AlphaFoldDB" id="A0A1M5DKS4"/>
<dbReference type="InterPro" id="IPR053745">
    <property type="entry name" value="Viral_Tail_Comp_sf"/>
</dbReference>